<dbReference type="AlphaFoldDB" id="A0A072U0B8"/>
<keyword evidence="1" id="KW-0233">DNA recombination</keyword>
<keyword evidence="1" id="KW-0067">ATP-binding</keyword>
<keyword evidence="1 4" id="KW-0347">Helicase</keyword>
<evidence type="ECO:0000259" key="3">
    <source>
        <dbReference type="Pfam" id="PF21530"/>
    </source>
</evidence>
<keyword evidence="1" id="KW-0234">DNA repair</keyword>
<evidence type="ECO:0000313" key="4">
    <source>
        <dbReference type="EMBL" id="KEH23234.1"/>
    </source>
</evidence>
<dbReference type="Pfam" id="PF21530">
    <property type="entry name" value="Pif1_2B_dom"/>
    <property type="match status" value="1"/>
</dbReference>
<dbReference type="InterPro" id="IPR049163">
    <property type="entry name" value="Pif1-like_2B_dom"/>
</dbReference>
<reference evidence="4 6" key="1">
    <citation type="journal article" date="2011" name="Nature">
        <title>The Medicago genome provides insight into the evolution of rhizobial symbioses.</title>
        <authorList>
            <person name="Young N.D."/>
            <person name="Debelle F."/>
            <person name="Oldroyd G.E."/>
            <person name="Geurts R."/>
            <person name="Cannon S.B."/>
            <person name="Udvardi M.K."/>
            <person name="Benedito V.A."/>
            <person name="Mayer K.F."/>
            <person name="Gouzy J."/>
            <person name="Schoof H."/>
            <person name="Van de Peer Y."/>
            <person name="Proost S."/>
            <person name="Cook D.R."/>
            <person name="Meyers B.C."/>
            <person name="Spannagl M."/>
            <person name="Cheung F."/>
            <person name="De Mita S."/>
            <person name="Krishnakumar V."/>
            <person name="Gundlach H."/>
            <person name="Zhou S."/>
            <person name="Mudge J."/>
            <person name="Bharti A.K."/>
            <person name="Murray J.D."/>
            <person name="Naoumkina M.A."/>
            <person name="Rosen B."/>
            <person name="Silverstein K.A."/>
            <person name="Tang H."/>
            <person name="Rombauts S."/>
            <person name="Zhao P.X."/>
            <person name="Zhou P."/>
            <person name="Barbe V."/>
            <person name="Bardou P."/>
            <person name="Bechner M."/>
            <person name="Bellec A."/>
            <person name="Berger A."/>
            <person name="Berges H."/>
            <person name="Bidwell S."/>
            <person name="Bisseling T."/>
            <person name="Choisne N."/>
            <person name="Couloux A."/>
            <person name="Denny R."/>
            <person name="Deshpande S."/>
            <person name="Dai X."/>
            <person name="Doyle J.J."/>
            <person name="Dudez A.M."/>
            <person name="Farmer A.D."/>
            <person name="Fouteau S."/>
            <person name="Franken C."/>
            <person name="Gibelin C."/>
            <person name="Gish J."/>
            <person name="Goldstein S."/>
            <person name="Gonzalez A.J."/>
            <person name="Green P.J."/>
            <person name="Hallab A."/>
            <person name="Hartog M."/>
            <person name="Hua A."/>
            <person name="Humphray S.J."/>
            <person name="Jeong D.H."/>
            <person name="Jing Y."/>
            <person name="Jocker A."/>
            <person name="Kenton S.M."/>
            <person name="Kim D.J."/>
            <person name="Klee K."/>
            <person name="Lai H."/>
            <person name="Lang C."/>
            <person name="Lin S."/>
            <person name="Macmil S.L."/>
            <person name="Magdelenat G."/>
            <person name="Matthews L."/>
            <person name="McCorrison J."/>
            <person name="Monaghan E.L."/>
            <person name="Mun J.H."/>
            <person name="Najar F.Z."/>
            <person name="Nicholson C."/>
            <person name="Noirot C."/>
            <person name="O'Bleness M."/>
            <person name="Paule C.R."/>
            <person name="Poulain J."/>
            <person name="Prion F."/>
            <person name="Qin B."/>
            <person name="Qu C."/>
            <person name="Retzel E.F."/>
            <person name="Riddle C."/>
            <person name="Sallet E."/>
            <person name="Samain S."/>
            <person name="Samson N."/>
            <person name="Sanders I."/>
            <person name="Saurat O."/>
            <person name="Scarpelli C."/>
            <person name="Schiex T."/>
            <person name="Segurens B."/>
            <person name="Severin A.J."/>
            <person name="Sherrier D.J."/>
            <person name="Shi R."/>
            <person name="Sims S."/>
            <person name="Singer S.R."/>
            <person name="Sinharoy S."/>
            <person name="Sterck L."/>
            <person name="Viollet A."/>
            <person name="Wang B.B."/>
            <person name="Wang K."/>
            <person name="Wang M."/>
            <person name="Wang X."/>
            <person name="Warfsmann J."/>
            <person name="Weissenbach J."/>
            <person name="White D.D."/>
            <person name="White J.D."/>
            <person name="Wiley G.B."/>
            <person name="Wincker P."/>
            <person name="Xing Y."/>
            <person name="Yang L."/>
            <person name="Yao Z."/>
            <person name="Ying F."/>
            <person name="Zhai J."/>
            <person name="Zhou L."/>
            <person name="Zuber A."/>
            <person name="Denarie J."/>
            <person name="Dixon R.A."/>
            <person name="May G.D."/>
            <person name="Schwartz D.C."/>
            <person name="Rogers J."/>
            <person name="Quetier F."/>
            <person name="Town C.D."/>
            <person name="Roe B.A."/>
        </authorList>
    </citation>
    <scope>NUCLEOTIDE SEQUENCE [LARGE SCALE GENOMIC DNA]</scope>
    <source>
        <strain evidence="4">A17</strain>
        <strain evidence="5 6">cv. Jemalong A17</strain>
    </source>
</reference>
<gene>
    <name evidence="4" type="ordered locus">MTR_7g070715</name>
</gene>
<reference evidence="5" key="3">
    <citation type="submission" date="2015-04" db="UniProtKB">
        <authorList>
            <consortium name="EnsemblPlants"/>
        </authorList>
    </citation>
    <scope>IDENTIFICATION</scope>
    <source>
        <strain evidence="5">cv. Jemalong A17</strain>
    </source>
</reference>
<dbReference type="GO" id="GO:0043139">
    <property type="term" value="F:5'-3' DNA helicase activity"/>
    <property type="evidence" value="ECO:0007669"/>
    <property type="project" value="UniProtKB-EC"/>
</dbReference>
<accession>A0A072U0B8</accession>
<dbReference type="GO" id="GO:0000723">
    <property type="term" value="P:telomere maintenance"/>
    <property type="evidence" value="ECO:0007669"/>
    <property type="project" value="InterPro"/>
</dbReference>
<name>A0A072U0B8_MEDTR</name>
<dbReference type="EnsemblPlants" id="KEH23234">
    <property type="protein sequence ID" value="KEH23234"/>
    <property type="gene ID" value="MTR_7g070715"/>
</dbReference>
<dbReference type="GO" id="GO:0006281">
    <property type="term" value="P:DNA repair"/>
    <property type="evidence" value="ECO:0007669"/>
    <property type="project" value="UniProtKB-KW"/>
</dbReference>
<comment type="cofactor">
    <cofactor evidence="1">
        <name>Mg(2+)</name>
        <dbReference type="ChEBI" id="CHEBI:18420"/>
    </cofactor>
</comment>
<keyword evidence="1" id="KW-0547">Nucleotide-binding</keyword>
<evidence type="ECO:0000259" key="2">
    <source>
        <dbReference type="Pfam" id="PF05970"/>
    </source>
</evidence>
<organism evidence="4 6">
    <name type="scientific">Medicago truncatula</name>
    <name type="common">Barrel medic</name>
    <name type="synonym">Medicago tribuloides</name>
    <dbReference type="NCBI Taxonomy" id="3880"/>
    <lineage>
        <taxon>Eukaryota</taxon>
        <taxon>Viridiplantae</taxon>
        <taxon>Streptophyta</taxon>
        <taxon>Embryophyta</taxon>
        <taxon>Tracheophyta</taxon>
        <taxon>Spermatophyta</taxon>
        <taxon>Magnoliopsida</taxon>
        <taxon>eudicotyledons</taxon>
        <taxon>Gunneridae</taxon>
        <taxon>Pentapetalae</taxon>
        <taxon>rosids</taxon>
        <taxon>fabids</taxon>
        <taxon>Fabales</taxon>
        <taxon>Fabaceae</taxon>
        <taxon>Papilionoideae</taxon>
        <taxon>50 kb inversion clade</taxon>
        <taxon>NPAAA clade</taxon>
        <taxon>Hologalegina</taxon>
        <taxon>IRL clade</taxon>
        <taxon>Trifolieae</taxon>
        <taxon>Medicago</taxon>
    </lineage>
</organism>
<dbReference type="PANTHER" id="PTHR10492">
    <property type="match status" value="1"/>
</dbReference>
<dbReference type="HOGENOM" id="CLU_001324_14_4_1"/>
<dbReference type="GO" id="GO:0006310">
    <property type="term" value="P:DNA recombination"/>
    <property type="evidence" value="ECO:0007669"/>
    <property type="project" value="UniProtKB-KW"/>
</dbReference>
<keyword evidence="6" id="KW-1185">Reference proteome</keyword>
<feature type="domain" description="DNA helicase Pif1-like 2B" evidence="3">
    <location>
        <begin position="242"/>
        <end position="287"/>
    </location>
</feature>
<feature type="domain" description="DNA helicase Pif1-like DEAD-box helicase" evidence="2">
    <location>
        <begin position="53"/>
        <end position="181"/>
    </location>
</feature>
<evidence type="ECO:0000256" key="1">
    <source>
        <dbReference type="RuleBase" id="RU363044"/>
    </source>
</evidence>
<dbReference type="PANTHER" id="PTHR10492:SF101">
    <property type="entry name" value="ATP-DEPENDENT DNA HELICASE"/>
    <property type="match status" value="1"/>
</dbReference>
<comment type="catalytic activity">
    <reaction evidence="1">
        <text>ATP + H2O = ADP + phosphate + H(+)</text>
        <dbReference type="Rhea" id="RHEA:13065"/>
        <dbReference type="ChEBI" id="CHEBI:15377"/>
        <dbReference type="ChEBI" id="CHEBI:15378"/>
        <dbReference type="ChEBI" id="CHEBI:30616"/>
        <dbReference type="ChEBI" id="CHEBI:43474"/>
        <dbReference type="ChEBI" id="CHEBI:456216"/>
        <dbReference type="EC" id="5.6.2.3"/>
    </reaction>
</comment>
<keyword evidence="1" id="KW-0378">Hydrolase</keyword>
<keyword evidence="1" id="KW-0227">DNA damage</keyword>
<reference evidence="4 6" key="2">
    <citation type="journal article" date="2014" name="BMC Genomics">
        <title>An improved genome release (version Mt4.0) for the model legume Medicago truncatula.</title>
        <authorList>
            <person name="Tang H."/>
            <person name="Krishnakumar V."/>
            <person name="Bidwell S."/>
            <person name="Rosen B."/>
            <person name="Chan A."/>
            <person name="Zhou S."/>
            <person name="Gentzbittel L."/>
            <person name="Childs K.L."/>
            <person name="Yandell M."/>
            <person name="Gundlach H."/>
            <person name="Mayer K.F."/>
            <person name="Schwartz D.C."/>
            <person name="Town C.D."/>
        </authorList>
    </citation>
    <scope>GENOME REANNOTATION</scope>
    <source>
        <strain evidence="4">A17</strain>
        <strain evidence="5 6">cv. Jemalong A17</strain>
    </source>
</reference>
<comment type="similarity">
    <text evidence="1">Belongs to the helicase family.</text>
</comment>
<dbReference type="SUPFAM" id="SSF52540">
    <property type="entry name" value="P-loop containing nucleoside triphosphate hydrolases"/>
    <property type="match status" value="2"/>
</dbReference>
<proteinExistence type="inferred from homology"/>
<evidence type="ECO:0000313" key="5">
    <source>
        <dbReference type="EnsemblPlants" id="KEH23234"/>
    </source>
</evidence>
<evidence type="ECO:0000313" key="6">
    <source>
        <dbReference type="Proteomes" id="UP000002051"/>
    </source>
</evidence>
<dbReference type="STRING" id="3880.A0A072U0B8"/>
<protein>
    <recommendedName>
        <fullName evidence="1">ATP-dependent DNA helicase</fullName>
        <ecNumber evidence="1">5.6.2.3</ecNumber>
    </recommendedName>
</protein>
<dbReference type="GO" id="GO:0005524">
    <property type="term" value="F:ATP binding"/>
    <property type="evidence" value="ECO:0007669"/>
    <property type="project" value="UniProtKB-KW"/>
</dbReference>
<dbReference type="GO" id="GO:0016787">
    <property type="term" value="F:hydrolase activity"/>
    <property type="evidence" value="ECO:0007669"/>
    <property type="project" value="UniProtKB-KW"/>
</dbReference>
<dbReference type="EC" id="5.6.2.3" evidence="1"/>
<sequence>MLQSFGKSLSDFPPMPKADASLVPDVESRLIHDEMSYNRPVLAAQHDRMMSTMTLEQRNVYDKIMTRVKEDKSGLFFLYGYGGTGKTFIWRALCAALRSDGGIVLACASSGIAALLIPDGRTAHSRFGIPFTIDECSMCGVTPNTPLASLLIKAKLIIWDEAPMMHKHCFEALTQLGKSMMSTYLLLSRPTCLFQVQNTIVEQVNDYVFNLIPGEEKIYLSYDTPYHKNIDGDAVDDIHTPEFLNTIVASGFPNHRLRLKVGAPVMLLRNMDQSLGLCNGTRLIITKMGKFVLEERVISGSNIVEKMFIPRLSLTPSDNRIPIKFKRRQFLIFVSFLYVAISRVTSRGGLKILIADDDGDDIDVASNVVYREVFRNV</sequence>
<dbReference type="Proteomes" id="UP000002051">
    <property type="component" value="Unassembled WGS sequence"/>
</dbReference>
<dbReference type="InterPro" id="IPR027417">
    <property type="entry name" value="P-loop_NTPase"/>
</dbReference>
<dbReference type="Gene3D" id="3.40.50.300">
    <property type="entry name" value="P-loop containing nucleotide triphosphate hydrolases"/>
    <property type="match status" value="1"/>
</dbReference>
<dbReference type="Pfam" id="PF05970">
    <property type="entry name" value="PIF1"/>
    <property type="match status" value="1"/>
</dbReference>
<dbReference type="EMBL" id="CM001223">
    <property type="protein sequence ID" value="KEH23234.1"/>
    <property type="molecule type" value="Genomic_DNA"/>
</dbReference>
<dbReference type="InterPro" id="IPR010285">
    <property type="entry name" value="DNA_helicase_pif1-like_DEAD"/>
</dbReference>